<dbReference type="GO" id="GO:0008270">
    <property type="term" value="F:zinc ion binding"/>
    <property type="evidence" value="ECO:0007669"/>
    <property type="project" value="UniProtKB-KW"/>
</dbReference>
<keyword evidence="9" id="KW-1185">Reference proteome</keyword>
<keyword evidence="1" id="KW-0479">Metal-binding</keyword>
<evidence type="ECO:0000259" key="6">
    <source>
        <dbReference type="PROSITE" id="PS51266"/>
    </source>
</evidence>
<dbReference type="SUPFAM" id="SSF161245">
    <property type="entry name" value="Zinc hairpin stack"/>
    <property type="match status" value="1"/>
</dbReference>
<evidence type="ECO:0000256" key="2">
    <source>
        <dbReference type="ARBA" id="ARBA00022771"/>
    </source>
</evidence>
<dbReference type="Gene3D" id="2.20.28.10">
    <property type="match status" value="1"/>
</dbReference>
<evidence type="ECO:0000313" key="8">
    <source>
        <dbReference type="EMBL" id="KXN74848.1"/>
    </source>
</evidence>
<keyword evidence="2 4" id="KW-0863">Zinc-finger</keyword>
<dbReference type="PROSITE" id="PS51266">
    <property type="entry name" value="ZF_CHY"/>
    <property type="match status" value="1"/>
</dbReference>
<dbReference type="InterPro" id="IPR001841">
    <property type="entry name" value="Znf_RING"/>
</dbReference>
<dbReference type="InterPro" id="IPR008913">
    <property type="entry name" value="Znf_CHY"/>
</dbReference>
<feature type="non-terminal residue" evidence="8">
    <location>
        <position position="227"/>
    </location>
</feature>
<dbReference type="InterPro" id="IPR013083">
    <property type="entry name" value="Znf_RING/FYVE/PHD"/>
</dbReference>
<dbReference type="Pfam" id="PF13639">
    <property type="entry name" value="zf-RING_2"/>
    <property type="match status" value="1"/>
</dbReference>
<dbReference type="PANTHER" id="PTHR21319:SF0">
    <property type="entry name" value="AND RING FINGER DOMAIN PROTEIN, PUTATIVE (AFU_ORTHOLOGUE AFUA_1G08900)-RELATED"/>
    <property type="match status" value="1"/>
</dbReference>
<dbReference type="GO" id="GO:0006511">
    <property type="term" value="P:ubiquitin-dependent protein catabolic process"/>
    <property type="evidence" value="ECO:0007669"/>
    <property type="project" value="TreeGrafter"/>
</dbReference>
<dbReference type="Proteomes" id="UP000070444">
    <property type="component" value="Unassembled WGS sequence"/>
</dbReference>
<dbReference type="Pfam" id="PF14599">
    <property type="entry name" value="zinc_ribbon_6"/>
    <property type="match status" value="1"/>
</dbReference>
<dbReference type="STRING" id="796925.A0A137PIL7"/>
<protein>
    <submittedName>
        <fullName evidence="8">Zf-CHY-domain-containing protein</fullName>
    </submittedName>
</protein>
<dbReference type="EMBL" id="KQ964419">
    <property type="protein sequence ID" value="KXN74848.1"/>
    <property type="molecule type" value="Genomic_DNA"/>
</dbReference>
<dbReference type="SUPFAM" id="SSF57850">
    <property type="entry name" value="RING/U-box"/>
    <property type="match status" value="1"/>
</dbReference>
<dbReference type="SMART" id="SM00184">
    <property type="entry name" value="RING"/>
    <property type="match status" value="1"/>
</dbReference>
<organism evidence="8 9">
    <name type="scientific">Conidiobolus coronatus (strain ATCC 28846 / CBS 209.66 / NRRL 28638)</name>
    <name type="common">Delacroixia coronata</name>
    <dbReference type="NCBI Taxonomy" id="796925"/>
    <lineage>
        <taxon>Eukaryota</taxon>
        <taxon>Fungi</taxon>
        <taxon>Fungi incertae sedis</taxon>
        <taxon>Zoopagomycota</taxon>
        <taxon>Entomophthoromycotina</taxon>
        <taxon>Entomophthoromycetes</taxon>
        <taxon>Entomophthorales</taxon>
        <taxon>Ancylistaceae</taxon>
        <taxon>Conidiobolus</taxon>
    </lineage>
</organism>
<dbReference type="OMA" id="KLYPCRL"/>
<feature type="domain" description="CTCHY-type" evidence="7">
    <location>
        <begin position="65"/>
        <end position="131"/>
    </location>
</feature>
<proteinExistence type="predicted"/>
<evidence type="ECO:0000256" key="1">
    <source>
        <dbReference type="ARBA" id="ARBA00022723"/>
    </source>
</evidence>
<gene>
    <name evidence="8" type="ORF">CONCODRAFT_21309</name>
</gene>
<dbReference type="Pfam" id="PF05495">
    <property type="entry name" value="zf-CHY"/>
    <property type="match status" value="1"/>
</dbReference>
<name>A0A137PIL7_CONC2</name>
<keyword evidence="3" id="KW-0862">Zinc</keyword>
<accession>A0A137PIL7</accession>
<dbReference type="InterPro" id="IPR037274">
    <property type="entry name" value="Znf_CHY_sf"/>
</dbReference>
<dbReference type="GO" id="GO:0061630">
    <property type="term" value="F:ubiquitin protein ligase activity"/>
    <property type="evidence" value="ECO:0007669"/>
    <property type="project" value="TreeGrafter"/>
</dbReference>
<dbReference type="PROSITE" id="PS50089">
    <property type="entry name" value="ZF_RING_2"/>
    <property type="match status" value="1"/>
</dbReference>
<dbReference type="OrthoDB" id="411372at2759"/>
<sequence length="227" mass="26615">LGCKHYSRQNQILSHCCNKWYTCRLCHNEANNHEIDRTKITTMICMLCSQIQQSSQTCVNCQATMSTYYCDICHLWDSAEDSPIYHCNDCGICRRGEGLDKDNFHCKTCNICMNITMKDNHKCIERNLESDCPICGEYLFTSVNTVVFMDCGHSIHQECYHSLIQNTYKCPICLKSLGDMSHYFKRIDKHLRNQKLPPEYKGYQSKVFCNDCQERCVTKFHFLYHKC</sequence>
<evidence type="ECO:0000313" key="9">
    <source>
        <dbReference type="Proteomes" id="UP000070444"/>
    </source>
</evidence>
<dbReference type="PANTHER" id="PTHR21319">
    <property type="entry name" value="RING FINGER AND CHY ZINC FINGER DOMAIN-CONTAINING PROTEIN 1"/>
    <property type="match status" value="1"/>
</dbReference>
<feature type="non-terminal residue" evidence="8">
    <location>
        <position position="1"/>
    </location>
</feature>
<evidence type="ECO:0000256" key="3">
    <source>
        <dbReference type="ARBA" id="ARBA00022833"/>
    </source>
</evidence>
<dbReference type="GO" id="GO:0016567">
    <property type="term" value="P:protein ubiquitination"/>
    <property type="evidence" value="ECO:0007669"/>
    <property type="project" value="TreeGrafter"/>
</dbReference>
<dbReference type="Gene3D" id="3.30.40.10">
    <property type="entry name" value="Zinc/RING finger domain, C3HC4 (zinc finger)"/>
    <property type="match status" value="1"/>
</dbReference>
<dbReference type="InterPro" id="IPR037275">
    <property type="entry name" value="Znf_CTCHY_sf"/>
</dbReference>
<evidence type="ECO:0000256" key="4">
    <source>
        <dbReference type="PROSITE-ProRule" id="PRU00601"/>
    </source>
</evidence>
<feature type="domain" description="RING-type" evidence="5">
    <location>
        <begin position="132"/>
        <end position="173"/>
    </location>
</feature>
<dbReference type="PROSITE" id="PS51270">
    <property type="entry name" value="ZF_CTCHY"/>
    <property type="match status" value="1"/>
</dbReference>
<feature type="domain" description="CHY-type" evidence="6">
    <location>
        <begin position="1"/>
        <end position="63"/>
    </location>
</feature>
<dbReference type="InterPro" id="IPR039512">
    <property type="entry name" value="RCHY1_zinc-ribbon"/>
</dbReference>
<dbReference type="InterPro" id="IPR017921">
    <property type="entry name" value="Znf_CTCHY"/>
</dbReference>
<reference evidence="8 9" key="1">
    <citation type="journal article" date="2015" name="Genome Biol. Evol.">
        <title>Phylogenomic analyses indicate that early fungi evolved digesting cell walls of algal ancestors of land plants.</title>
        <authorList>
            <person name="Chang Y."/>
            <person name="Wang S."/>
            <person name="Sekimoto S."/>
            <person name="Aerts A.L."/>
            <person name="Choi C."/>
            <person name="Clum A."/>
            <person name="LaButti K.M."/>
            <person name="Lindquist E.A."/>
            <person name="Yee Ngan C."/>
            <person name="Ohm R.A."/>
            <person name="Salamov A.A."/>
            <person name="Grigoriev I.V."/>
            <person name="Spatafora J.W."/>
            <person name="Berbee M.L."/>
        </authorList>
    </citation>
    <scope>NUCLEOTIDE SEQUENCE [LARGE SCALE GENOMIC DNA]</scope>
    <source>
        <strain evidence="8 9">NRRL 28638</strain>
    </source>
</reference>
<evidence type="ECO:0000259" key="5">
    <source>
        <dbReference type="PROSITE" id="PS50089"/>
    </source>
</evidence>
<evidence type="ECO:0000259" key="7">
    <source>
        <dbReference type="PROSITE" id="PS51270"/>
    </source>
</evidence>
<dbReference type="AlphaFoldDB" id="A0A137PIL7"/>
<dbReference type="SUPFAM" id="SSF161219">
    <property type="entry name" value="CHY zinc finger-like"/>
    <property type="match status" value="1"/>
</dbReference>
<dbReference type="GO" id="GO:0005634">
    <property type="term" value="C:nucleus"/>
    <property type="evidence" value="ECO:0007669"/>
    <property type="project" value="TreeGrafter"/>
</dbReference>